<accession>A0A2S0MKJ3</accession>
<dbReference type="Proteomes" id="UP000237655">
    <property type="component" value="Chromosome"/>
</dbReference>
<dbReference type="AlphaFoldDB" id="A0A2S0MKJ3"/>
<evidence type="ECO:0000313" key="3">
    <source>
        <dbReference type="Proteomes" id="UP000237655"/>
    </source>
</evidence>
<name>A0A2S0MKJ3_9RHOB</name>
<proteinExistence type="predicted"/>
<dbReference type="RefSeq" id="WP_149615426.1">
    <property type="nucleotide sequence ID" value="NZ_CP027665.1"/>
</dbReference>
<dbReference type="KEGG" id="thas:C6Y53_00555"/>
<gene>
    <name evidence="2" type="ORF">C6Y53_00555</name>
</gene>
<dbReference type="EMBL" id="CP027665">
    <property type="protein sequence ID" value="AVO36347.2"/>
    <property type="molecule type" value="Genomic_DNA"/>
</dbReference>
<reference evidence="3" key="1">
    <citation type="submission" date="2018-03" db="EMBL/GenBank/DDBJ databases">
        <title>Genomic analysis of the strain SH-1 isolated from shrimp intestine.</title>
        <authorList>
            <person name="Kim Y.-S."/>
            <person name="Kim S.-E."/>
            <person name="Kim K.-H."/>
        </authorList>
    </citation>
    <scope>NUCLEOTIDE SEQUENCE [LARGE SCALE GENOMIC DNA]</scope>
    <source>
        <strain evidence="3">SH-1</strain>
    </source>
</reference>
<feature type="compositionally biased region" description="Polar residues" evidence="1">
    <location>
        <begin position="264"/>
        <end position="293"/>
    </location>
</feature>
<feature type="compositionally biased region" description="Low complexity" evidence="1">
    <location>
        <begin position="84"/>
        <end position="97"/>
    </location>
</feature>
<evidence type="ECO:0000256" key="1">
    <source>
        <dbReference type="SAM" id="MobiDB-lite"/>
    </source>
</evidence>
<sequence length="340" mass="35502">MSAGPTPSRDEVRRALALIRRLKQPARDLLDLLAGAEAYVTRPAPVDALVAPPAPPELLMRLLGGGGNAGSEPRRDRPAPLQPPLRSLSQPAPLAPAGRTGDRPEPVSDPSGATPSRTTRRTTAETALPTPARDPDAGKPATDTRKPRGSTLTGTPRKPIGLKDVANMRRAQRRNLALPRSADAGPDHAPAPNETRAIHTSGAVIDPPRRPAEPAPHALADLARRRARAGLALPVPAATQPVETAAMSPPAAPVTAADAPPRSPGQSTPSGPANLQHPQNPATSPEFTVSGRTRISDGPDLPRTDPATSAQPDALGAHRGRRDTEPHLGDLAWRNGVEPR</sequence>
<feature type="compositionally biased region" description="Basic and acidic residues" evidence="1">
    <location>
        <begin position="133"/>
        <end position="146"/>
    </location>
</feature>
<feature type="compositionally biased region" description="Basic and acidic residues" evidence="1">
    <location>
        <begin position="294"/>
        <end position="303"/>
    </location>
</feature>
<keyword evidence="3" id="KW-1185">Reference proteome</keyword>
<feature type="region of interest" description="Disordered" evidence="1">
    <location>
        <begin position="57"/>
        <end position="340"/>
    </location>
</feature>
<feature type="compositionally biased region" description="Low complexity" evidence="1">
    <location>
        <begin position="229"/>
        <end position="238"/>
    </location>
</feature>
<protein>
    <submittedName>
        <fullName evidence="2">Uncharacterized protein</fullName>
    </submittedName>
</protein>
<evidence type="ECO:0000313" key="2">
    <source>
        <dbReference type="EMBL" id="AVO36347.2"/>
    </source>
</evidence>
<organism evidence="2 3">
    <name type="scientific">Pukyongiella litopenaei</name>
    <dbReference type="NCBI Taxonomy" id="2605946"/>
    <lineage>
        <taxon>Bacteria</taxon>
        <taxon>Pseudomonadati</taxon>
        <taxon>Pseudomonadota</taxon>
        <taxon>Alphaproteobacteria</taxon>
        <taxon>Rhodobacterales</taxon>
        <taxon>Paracoccaceae</taxon>
        <taxon>Pukyongiella</taxon>
    </lineage>
</organism>